<feature type="region of interest" description="Disordered" evidence="1">
    <location>
        <begin position="28"/>
        <end position="49"/>
    </location>
</feature>
<feature type="signal peptide" evidence="2">
    <location>
        <begin position="1"/>
        <end position="21"/>
    </location>
</feature>
<evidence type="ECO:0000256" key="1">
    <source>
        <dbReference type="SAM" id="MobiDB-lite"/>
    </source>
</evidence>
<gene>
    <name evidence="3" type="ORF">E1298_31695</name>
</gene>
<keyword evidence="2" id="KW-0732">Signal</keyword>
<protein>
    <recommendedName>
        <fullName evidence="5">DUF3298 domain-containing protein</fullName>
    </recommendedName>
</protein>
<evidence type="ECO:0000313" key="4">
    <source>
        <dbReference type="Proteomes" id="UP000294513"/>
    </source>
</evidence>
<dbReference type="PROSITE" id="PS51257">
    <property type="entry name" value="PROKAR_LIPOPROTEIN"/>
    <property type="match status" value="1"/>
</dbReference>
<dbReference type="OrthoDB" id="3468815at2"/>
<sequence length="268" mass="28447">MRARLTGKAAMPVVSAAVAMAAAVTGCSSSGDGAKGGQARGPVVQRDDTAHPDKLVQLRGAEYVKIAGLADAAASKRLDAALRAPLDWAVTWAWKAPLKEQLAECKGKPSVLQSKVRLGLRGDIVSVANAIGMVPCYEGEGSLPTVPVTVDVKAGKALAPQDVFNDTALSRKGLAMLWARLAGPKDDWRDCELDPPRYQDLFPGKRDGEPIESPAPFGLFFTAQGLEVIWSTTGTGCNNFTFTVAYEKVKDLIKPEVYPRLLAAATAR</sequence>
<keyword evidence="4" id="KW-1185">Reference proteome</keyword>
<comment type="caution">
    <text evidence="3">The sequence shown here is derived from an EMBL/GenBank/DDBJ whole genome shotgun (WGS) entry which is preliminary data.</text>
</comment>
<proteinExistence type="predicted"/>
<evidence type="ECO:0000256" key="2">
    <source>
        <dbReference type="SAM" id="SignalP"/>
    </source>
</evidence>
<evidence type="ECO:0000313" key="3">
    <source>
        <dbReference type="EMBL" id="TDD75344.1"/>
    </source>
</evidence>
<dbReference type="RefSeq" id="WP_131899806.1">
    <property type="nucleotide sequence ID" value="NZ_SMKU01000225.1"/>
</dbReference>
<dbReference type="AlphaFoldDB" id="A0A4R5AW05"/>
<reference evidence="3 4" key="1">
    <citation type="submission" date="2019-03" db="EMBL/GenBank/DDBJ databases">
        <title>Draft genome sequences of novel Actinobacteria.</title>
        <authorList>
            <person name="Sahin N."/>
            <person name="Ay H."/>
            <person name="Saygin H."/>
        </authorList>
    </citation>
    <scope>NUCLEOTIDE SEQUENCE [LARGE SCALE GENOMIC DNA]</scope>
    <source>
        <strain evidence="3 4">H3C3</strain>
    </source>
</reference>
<accession>A0A4R5AW05</accession>
<feature type="chain" id="PRO_5020266292" description="DUF3298 domain-containing protein" evidence="2">
    <location>
        <begin position="22"/>
        <end position="268"/>
    </location>
</feature>
<dbReference type="Proteomes" id="UP000294513">
    <property type="component" value="Unassembled WGS sequence"/>
</dbReference>
<name>A0A4R5AW05_9ACTN</name>
<evidence type="ECO:0008006" key="5">
    <source>
        <dbReference type="Google" id="ProtNLM"/>
    </source>
</evidence>
<dbReference type="EMBL" id="SMKU01000225">
    <property type="protein sequence ID" value="TDD75344.1"/>
    <property type="molecule type" value="Genomic_DNA"/>
</dbReference>
<organism evidence="3 4">
    <name type="scientific">Actinomadura rubrisoli</name>
    <dbReference type="NCBI Taxonomy" id="2530368"/>
    <lineage>
        <taxon>Bacteria</taxon>
        <taxon>Bacillati</taxon>
        <taxon>Actinomycetota</taxon>
        <taxon>Actinomycetes</taxon>
        <taxon>Streptosporangiales</taxon>
        <taxon>Thermomonosporaceae</taxon>
        <taxon>Actinomadura</taxon>
    </lineage>
</organism>